<dbReference type="EC" id="2.6.1.62" evidence="9"/>
<evidence type="ECO:0000256" key="3">
    <source>
        <dbReference type="ARBA" id="ARBA00022576"/>
    </source>
</evidence>
<feature type="binding site" evidence="9">
    <location>
        <begin position="313"/>
        <end position="314"/>
    </location>
    <ligand>
        <name>pyridoxal 5'-phosphate</name>
        <dbReference type="ChEBI" id="CHEBI:597326"/>
    </ligand>
</feature>
<dbReference type="Proteomes" id="UP001165267">
    <property type="component" value="Unassembled WGS sequence"/>
</dbReference>
<evidence type="ECO:0000256" key="5">
    <source>
        <dbReference type="ARBA" id="ARBA00022691"/>
    </source>
</evidence>
<feature type="binding site" evidence="9">
    <location>
        <position position="402"/>
    </location>
    <ligand>
        <name>substrate</name>
    </ligand>
</feature>
<dbReference type="PANTHER" id="PTHR42684">
    <property type="entry name" value="ADENOSYLMETHIONINE-8-AMINO-7-OXONONANOATE AMINOTRANSFERASE"/>
    <property type="match status" value="1"/>
</dbReference>
<keyword evidence="3 9" id="KW-0032">Aminotransferase</keyword>
<evidence type="ECO:0000256" key="8">
    <source>
        <dbReference type="ARBA" id="ARBA00048449"/>
    </source>
</evidence>
<dbReference type="EMBL" id="JANKHG010000014">
    <property type="protein sequence ID" value="MCR2745783.1"/>
    <property type="molecule type" value="Genomic_DNA"/>
</dbReference>
<comment type="caution">
    <text evidence="10">The sequence shown here is derived from an EMBL/GenBank/DDBJ whole genome shotgun (WGS) entry which is preliminary data.</text>
</comment>
<feature type="site" description="Participates in the substrate recognition with KAPA and in a stacking interaction with the adenine ring of SAM" evidence="9">
    <location>
        <position position="21"/>
    </location>
</feature>
<evidence type="ECO:0000256" key="6">
    <source>
        <dbReference type="ARBA" id="ARBA00022756"/>
    </source>
</evidence>
<dbReference type="InterPro" id="IPR049704">
    <property type="entry name" value="Aminotrans_3_PPA_site"/>
</dbReference>
<dbReference type="Gene3D" id="3.90.1150.10">
    <property type="entry name" value="Aspartate Aminotransferase, domain 1"/>
    <property type="match status" value="1"/>
</dbReference>
<keyword evidence="5 9" id="KW-0949">S-adenosyl-L-methionine</keyword>
<comment type="subcellular location">
    <subcellularLocation>
        <location evidence="9">Cytoplasm</location>
    </subcellularLocation>
</comment>
<dbReference type="SUPFAM" id="SSF53383">
    <property type="entry name" value="PLP-dependent transferases"/>
    <property type="match status" value="1"/>
</dbReference>
<dbReference type="CDD" id="cd00610">
    <property type="entry name" value="OAT_like"/>
    <property type="match status" value="1"/>
</dbReference>
<gene>
    <name evidence="9 10" type="primary">bioA</name>
    <name evidence="10" type="ORF">NSP04_03885</name>
</gene>
<evidence type="ECO:0000256" key="4">
    <source>
        <dbReference type="ARBA" id="ARBA00022679"/>
    </source>
</evidence>
<dbReference type="HAMAP" id="MF_00834">
    <property type="entry name" value="BioA"/>
    <property type="match status" value="1"/>
</dbReference>
<dbReference type="InterPro" id="IPR015421">
    <property type="entry name" value="PyrdxlP-dep_Trfase_major"/>
</dbReference>
<dbReference type="Gene3D" id="3.40.640.10">
    <property type="entry name" value="Type I PLP-dependent aspartate aminotransferase-like (Major domain)"/>
    <property type="match status" value="1"/>
</dbReference>
<dbReference type="NCBIfam" id="NF004624">
    <property type="entry name" value="PRK05964.1"/>
    <property type="match status" value="1"/>
</dbReference>
<name>A0ABT1XET0_9BURK</name>
<dbReference type="InterPro" id="IPR015424">
    <property type="entry name" value="PyrdxlP-dep_Trfase"/>
</dbReference>
<dbReference type="Pfam" id="PF00202">
    <property type="entry name" value="Aminotran_3"/>
    <property type="match status" value="1"/>
</dbReference>
<proteinExistence type="inferred from homology"/>
<feature type="binding site" evidence="9">
    <location>
        <position position="149"/>
    </location>
    <ligand>
        <name>substrate</name>
    </ligand>
</feature>
<feature type="binding site" evidence="9">
    <location>
        <position position="246"/>
    </location>
    <ligand>
        <name>pyridoxal 5'-phosphate</name>
        <dbReference type="ChEBI" id="CHEBI:597326"/>
    </ligand>
</feature>
<feature type="modified residue" description="N6-(pyridoxal phosphate)lysine" evidence="9">
    <location>
        <position position="278"/>
    </location>
</feature>
<dbReference type="InterPro" id="IPR015422">
    <property type="entry name" value="PyrdxlP-dep_Trfase_small"/>
</dbReference>
<evidence type="ECO:0000256" key="9">
    <source>
        <dbReference type="HAMAP-Rule" id="MF_00834"/>
    </source>
</evidence>
<keyword evidence="4 9" id="KW-0808">Transferase</keyword>
<feature type="binding site" evidence="9">
    <location>
        <begin position="116"/>
        <end position="117"/>
    </location>
    <ligand>
        <name>pyridoxal 5'-phosphate</name>
        <dbReference type="ChEBI" id="CHEBI:597326"/>
    </ligand>
</feature>
<reference evidence="10" key="1">
    <citation type="submission" date="2022-07" db="EMBL/GenBank/DDBJ databases">
        <authorList>
            <person name="Xamxidin M."/>
        </authorList>
    </citation>
    <scope>NUCLEOTIDE SEQUENCE</scope>
    <source>
        <strain evidence="10">YS8-69</strain>
    </source>
</reference>
<dbReference type="RefSeq" id="WP_257511016.1">
    <property type="nucleotide sequence ID" value="NZ_JANKHG010000014.1"/>
</dbReference>
<comment type="function">
    <text evidence="9">Catalyzes the transfer of the alpha-amino group from S-adenosyl-L-methionine (SAM) to 7-keto-8-aminopelargonic acid (KAPA) to form 7,8-diaminopelargonic acid (DAPA). It is the only aminotransferase known to utilize SAM as an amino donor.</text>
</comment>
<comment type="subunit">
    <text evidence="9">Homodimer.</text>
</comment>
<dbReference type="PANTHER" id="PTHR42684:SF3">
    <property type="entry name" value="ADENOSYLMETHIONINE-8-AMINO-7-OXONONANOATE AMINOTRANSFERASE"/>
    <property type="match status" value="1"/>
</dbReference>
<evidence type="ECO:0000256" key="2">
    <source>
        <dbReference type="ARBA" id="ARBA00005063"/>
    </source>
</evidence>
<accession>A0ABT1XET0</accession>
<keyword evidence="11" id="KW-1185">Reference proteome</keyword>
<feature type="binding site" evidence="9">
    <location>
        <position position="312"/>
    </location>
    <ligand>
        <name>substrate</name>
    </ligand>
</feature>
<feature type="binding site" evidence="9">
    <location>
        <position position="56"/>
    </location>
    <ligand>
        <name>substrate</name>
    </ligand>
</feature>
<keyword evidence="7 9" id="KW-0663">Pyridoxal phosphate</keyword>
<protein>
    <recommendedName>
        <fullName evidence="9">Adenosylmethionine-8-amino-7-oxononanoate aminotransferase</fullName>
        <ecNumber evidence="9">2.6.1.62</ecNumber>
    </recommendedName>
    <alternativeName>
        <fullName evidence="9">7,8-diamino-pelargonic acid aminotransferase</fullName>
        <shortName evidence="9">DAPA AT</shortName>
        <shortName evidence="9">DAPA aminotransferase</shortName>
    </alternativeName>
    <alternativeName>
        <fullName evidence="9">7,8-diaminononanoate synthase</fullName>
        <shortName evidence="9">DANS</shortName>
    </alternativeName>
    <alternativeName>
        <fullName evidence="9">Diaminopelargonic acid synthase</fullName>
    </alternativeName>
</protein>
<comment type="catalytic activity">
    <reaction evidence="8 9">
        <text>(8S)-8-amino-7-oxononanoate + S-adenosyl-L-methionine = S-adenosyl-4-methylsulfanyl-2-oxobutanoate + (7R,8S)-7,8-diammoniononanoate</text>
        <dbReference type="Rhea" id="RHEA:16861"/>
        <dbReference type="ChEBI" id="CHEBI:16490"/>
        <dbReference type="ChEBI" id="CHEBI:59789"/>
        <dbReference type="ChEBI" id="CHEBI:149468"/>
        <dbReference type="ChEBI" id="CHEBI:149469"/>
        <dbReference type="EC" id="2.6.1.62"/>
    </reaction>
</comment>
<evidence type="ECO:0000256" key="1">
    <source>
        <dbReference type="ARBA" id="ARBA00001933"/>
    </source>
</evidence>
<feature type="binding site" evidence="9">
    <location>
        <position position="278"/>
    </location>
    <ligand>
        <name>substrate</name>
    </ligand>
</feature>
<evidence type="ECO:0000313" key="11">
    <source>
        <dbReference type="Proteomes" id="UP001165267"/>
    </source>
</evidence>
<dbReference type="GO" id="GO:0004015">
    <property type="term" value="F:adenosylmethionine-8-amino-7-oxononanoate transaminase activity"/>
    <property type="evidence" value="ECO:0007669"/>
    <property type="project" value="UniProtKB-EC"/>
</dbReference>
<keyword evidence="6 9" id="KW-0093">Biotin biosynthesis</keyword>
<comment type="similarity">
    <text evidence="9">Belongs to the class-III pyridoxal-phosphate-dependent aminotransferase family. BioA subfamily.</text>
</comment>
<dbReference type="InterPro" id="IPR005815">
    <property type="entry name" value="BioA"/>
</dbReference>
<keyword evidence="9" id="KW-0963">Cytoplasm</keyword>
<comment type="cofactor">
    <cofactor evidence="1 9">
        <name>pyridoxal 5'-phosphate</name>
        <dbReference type="ChEBI" id="CHEBI:597326"/>
    </cofactor>
</comment>
<evidence type="ECO:0000256" key="7">
    <source>
        <dbReference type="ARBA" id="ARBA00022898"/>
    </source>
</evidence>
<evidence type="ECO:0000313" key="10">
    <source>
        <dbReference type="EMBL" id="MCR2745783.1"/>
    </source>
</evidence>
<dbReference type="PROSITE" id="PS00600">
    <property type="entry name" value="AA_TRANSFER_CLASS_3"/>
    <property type="match status" value="1"/>
</dbReference>
<organism evidence="10 11">
    <name type="scientific">Limnobacter parvus</name>
    <dbReference type="NCBI Taxonomy" id="2939690"/>
    <lineage>
        <taxon>Bacteria</taxon>
        <taxon>Pseudomonadati</taxon>
        <taxon>Pseudomonadota</taxon>
        <taxon>Betaproteobacteria</taxon>
        <taxon>Burkholderiales</taxon>
        <taxon>Burkholderiaceae</taxon>
        <taxon>Limnobacter</taxon>
    </lineage>
</organism>
<comment type="pathway">
    <text evidence="2 9">Cofactor biosynthesis; biotin biosynthesis; 7,8-diaminononanoate from 8-amino-7-oxononanoate (SAM route): step 1/1.</text>
</comment>
<dbReference type="InterPro" id="IPR005814">
    <property type="entry name" value="Aminotrans_3"/>
</dbReference>
<dbReference type="NCBIfam" id="TIGR00508">
    <property type="entry name" value="bioA"/>
    <property type="match status" value="1"/>
</dbReference>
<sequence length="448" mass="48732">MKQLTHTELLELDAQYCWHPFTQMQTAAPPLAVVRGENEFLFDALGNKYFDAVSSWWVNIHGHSNPVIAQAIAKQATELEHVMFAGVTHPTAALLAEKLIQHAPAPMAKVFYSDNGSTAIEVALKMAFQYWQNKGASDKKRIVALEGGYHGDTFGAMATGKSSGFYDPFASWLFSVDFIPTGGCACTEDDALAALDQLLAHSASEIAALVIEPLIQGARGMRFMRPAHVAELCKRCEAAGVLVIFDEVFTGFGRTGTLFAAEQVAQFGGQADIICISKGLTGGFMPMAATLTSQPVFDAFLSDQVSHALLHGHSYTANPLGCAAALASLALFDEESTWANIQRIEATHQRWLPTLACHPRIENPRVCGTVAAFELKSSHSQYGSSASQWIRQTFLELGIVVRPLGNTVYWVPPYCTAPETLENAYQTLMHVLQRWGSMNAPSPGSELF</sequence>